<accession>A0A345IGV0</accession>
<sequence length="231" mass="24547">MVICMQQIAMTQQRTLDQVRTFMARTYSWMAAGLALTAGVAYLTAQNEALAMQVAGLRLPLMLAQLALVFVLSMFAQRLNAGVAGLLFIGYAALTGLTFSALLFAYSPAAVFTAFAVSAGTFGLMSVAGFVIKKDLSAMGRFFMFALLGLIVAMLVNLFVGSSALSLGISVVGVLLFAGLTAYDTQMLRNLALSGISGEQAERASINGALALYLDFINMFLFLLNIGNSRD</sequence>
<feature type="transmembrane region" description="Helical" evidence="6">
    <location>
        <begin position="112"/>
        <end position="132"/>
    </location>
</feature>
<dbReference type="EMBL" id="CP031158">
    <property type="protein sequence ID" value="AXG98922.1"/>
    <property type="molecule type" value="Genomic_DNA"/>
</dbReference>
<protein>
    <submittedName>
        <fullName evidence="7">BAX inhibitor (BI)-1/YccA family protein</fullName>
    </submittedName>
</protein>
<evidence type="ECO:0000313" key="8">
    <source>
        <dbReference type="Proteomes" id="UP000253744"/>
    </source>
</evidence>
<gene>
    <name evidence="7" type="ORF">DVJ83_06825</name>
</gene>
<feature type="transmembrane region" description="Helical" evidence="6">
    <location>
        <begin position="27"/>
        <end position="45"/>
    </location>
</feature>
<evidence type="ECO:0000256" key="1">
    <source>
        <dbReference type="ARBA" id="ARBA00004141"/>
    </source>
</evidence>
<reference evidence="7 8" key="1">
    <citation type="submission" date="2018-07" db="EMBL/GenBank/DDBJ databases">
        <title>Complete Genome and Methylome Analysis of Deinococcus wulumuqiensis NEB 479.</title>
        <authorList>
            <person name="Fomenkov A."/>
            <person name="Luyten Y."/>
            <person name="Vincze T."/>
            <person name="Anton B.P."/>
            <person name="Clark T."/>
            <person name="Roberts R.J."/>
            <person name="Morgan R.D."/>
        </authorList>
    </citation>
    <scope>NUCLEOTIDE SEQUENCE [LARGE SCALE GENOMIC DNA]</scope>
    <source>
        <strain evidence="7 8">NEB 479</strain>
    </source>
</reference>
<feature type="transmembrane region" description="Helical" evidence="6">
    <location>
        <begin position="204"/>
        <end position="226"/>
    </location>
</feature>
<feature type="transmembrane region" description="Helical" evidence="6">
    <location>
        <begin position="139"/>
        <end position="159"/>
    </location>
</feature>
<evidence type="ECO:0000256" key="3">
    <source>
        <dbReference type="ARBA" id="ARBA00022692"/>
    </source>
</evidence>
<name>A0A345IGV0_9DEIO</name>
<dbReference type="PANTHER" id="PTHR23291:SF50">
    <property type="entry name" value="PROTEIN LIFEGUARD 4"/>
    <property type="match status" value="1"/>
</dbReference>
<dbReference type="GO" id="GO:0005886">
    <property type="term" value="C:plasma membrane"/>
    <property type="evidence" value="ECO:0007669"/>
    <property type="project" value="TreeGrafter"/>
</dbReference>
<comment type="subcellular location">
    <subcellularLocation>
        <location evidence="1">Membrane</location>
        <topology evidence="1">Multi-pass membrane protein</topology>
    </subcellularLocation>
</comment>
<feature type="transmembrane region" description="Helical" evidence="6">
    <location>
        <begin position="165"/>
        <end position="183"/>
    </location>
</feature>
<keyword evidence="3 6" id="KW-0812">Transmembrane</keyword>
<dbReference type="Proteomes" id="UP000253744">
    <property type="component" value="Chromosome"/>
</dbReference>
<proteinExistence type="inferred from homology"/>
<comment type="similarity">
    <text evidence="2 6">Belongs to the BI1 family.</text>
</comment>
<evidence type="ECO:0000256" key="2">
    <source>
        <dbReference type="ARBA" id="ARBA00010350"/>
    </source>
</evidence>
<evidence type="ECO:0000256" key="4">
    <source>
        <dbReference type="ARBA" id="ARBA00022989"/>
    </source>
</evidence>
<dbReference type="CDD" id="cd10432">
    <property type="entry name" value="BI-1-like_bacterial"/>
    <property type="match status" value="1"/>
</dbReference>
<evidence type="ECO:0000313" key="7">
    <source>
        <dbReference type="EMBL" id="AXG98922.1"/>
    </source>
</evidence>
<evidence type="ECO:0000256" key="5">
    <source>
        <dbReference type="ARBA" id="ARBA00023136"/>
    </source>
</evidence>
<feature type="transmembrane region" description="Helical" evidence="6">
    <location>
        <begin position="83"/>
        <end position="106"/>
    </location>
</feature>
<dbReference type="Pfam" id="PF01027">
    <property type="entry name" value="Bax1-I"/>
    <property type="match status" value="1"/>
</dbReference>
<dbReference type="InterPro" id="IPR006214">
    <property type="entry name" value="Bax_inhibitor_1-related"/>
</dbReference>
<keyword evidence="5 6" id="KW-0472">Membrane</keyword>
<dbReference type="KEGG" id="dwu:DVJ83_06825"/>
<keyword evidence="4 6" id="KW-1133">Transmembrane helix</keyword>
<organism evidence="7 8">
    <name type="scientific">Deinococcus wulumuqiensis</name>
    <dbReference type="NCBI Taxonomy" id="980427"/>
    <lineage>
        <taxon>Bacteria</taxon>
        <taxon>Thermotogati</taxon>
        <taxon>Deinococcota</taxon>
        <taxon>Deinococci</taxon>
        <taxon>Deinococcales</taxon>
        <taxon>Deinococcaceae</taxon>
        <taxon>Deinococcus</taxon>
    </lineage>
</organism>
<dbReference type="AlphaFoldDB" id="A0A345IGV0"/>
<dbReference type="STRING" id="1288484.GCA_000348665_00094"/>
<feature type="transmembrane region" description="Helical" evidence="6">
    <location>
        <begin position="57"/>
        <end position="76"/>
    </location>
</feature>
<evidence type="ECO:0000256" key="6">
    <source>
        <dbReference type="RuleBase" id="RU004379"/>
    </source>
</evidence>
<dbReference type="PANTHER" id="PTHR23291">
    <property type="entry name" value="BAX INHIBITOR-RELATED"/>
    <property type="match status" value="1"/>
</dbReference>